<keyword evidence="2" id="KW-0813">Transport</keyword>
<dbReference type="EMBL" id="CAESAO010000035">
    <property type="protein sequence ID" value="CAB4340995.1"/>
    <property type="molecule type" value="Genomic_DNA"/>
</dbReference>
<dbReference type="PROSITE" id="PS50893">
    <property type="entry name" value="ABC_TRANSPORTER_2"/>
    <property type="match status" value="1"/>
</dbReference>
<feature type="domain" description="ABC transporter" evidence="5">
    <location>
        <begin position="6"/>
        <end position="235"/>
    </location>
</feature>
<dbReference type="InterPro" id="IPR003439">
    <property type="entry name" value="ABC_transporter-like_ATP-bd"/>
</dbReference>
<gene>
    <name evidence="6" type="ORF">UFOPK3522_00589</name>
</gene>
<evidence type="ECO:0000256" key="4">
    <source>
        <dbReference type="ARBA" id="ARBA00022840"/>
    </source>
</evidence>
<dbReference type="PANTHER" id="PTHR43335:SF4">
    <property type="entry name" value="ABC TRANSPORTER, ATP-BINDING PROTEIN"/>
    <property type="match status" value="1"/>
</dbReference>
<proteinExistence type="inferred from homology"/>
<dbReference type="InterPro" id="IPR003593">
    <property type="entry name" value="AAA+_ATPase"/>
</dbReference>
<evidence type="ECO:0000256" key="1">
    <source>
        <dbReference type="ARBA" id="ARBA00005417"/>
    </source>
</evidence>
<dbReference type="SMART" id="SM00382">
    <property type="entry name" value="AAA"/>
    <property type="match status" value="1"/>
</dbReference>
<protein>
    <submittedName>
        <fullName evidence="6">Unannotated protein</fullName>
    </submittedName>
</protein>
<dbReference type="Pfam" id="PF00005">
    <property type="entry name" value="ABC_tran"/>
    <property type="match status" value="1"/>
</dbReference>
<sequence length="307" mass="31932">MASPILSFDSVTKAYGSRNAVDGLCFDVAERSVTGLLGSNGAGKSTTMKLLLGLAAPNSGQIALFGALQGTAAFAAAVRRTGSHIELPALYERATARQNIEIQCAGFGIGRRDPKIDAVLETVGLSSRSTDKVKSFSLGMRQRMSLALALVHEPELVVLDEPINGLDPEGVVEMRELIRSLPSRGMTALVSSHVLDEIERTVDEIVIIREGKLIAEGPIASIITTSGIVLRVPAGNGDAALAALTAAGVAATVFENGEIRVDTGDQPGSVIAKVLADAGVYPDELRPQTADLESVFLDLTSAGEGVG</sequence>
<keyword evidence="3" id="KW-0547">Nucleotide-binding</keyword>
<reference evidence="6" key="1">
    <citation type="submission" date="2020-05" db="EMBL/GenBank/DDBJ databases">
        <authorList>
            <person name="Chiriac C."/>
            <person name="Salcher M."/>
            <person name="Ghai R."/>
            <person name="Kavagutti S V."/>
        </authorList>
    </citation>
    <scope>NUCLEOTIDE SEQUENCE</scope>
</reference>
<organism evidence="6">
    <name type="scientific">freshwater metagenome</name>
    <dbReference type="NCBI Taxonomy" id="449393"/>
    <lineage>
        <taxon>unclassified sequences</taxon>
        <taxon>metagenomes</taxon>
        <taxon>ecological metagenomes</taxon>
    </lineage>
</organism>
<dbReference type="Gene3D" id="3.40.50.300">
    <property type="entry name" value="P-loop containing nucleotide triphosphate hydrolases"/>
    <property type="match status" value="1"/>
</dbReference>
<accession>A0A6J5ZEH8</accession>
<dbReference type="AlphaFoldDB" id="A0A6J5ZEH8"/>
<evidence type="ECO:0000256" key="3">
    <source>
        <dbReference type="ARBA" id="ARBA00022741"/>
    </source>
</evidence>
<dbReference type="PROSITE" id="PS00211">
    <property type="entry name" value="ABC_TRANSPORTER_1"/>
    <property type="match status" value="1"/>
</dbReference>
<dbReference type="InterPro" id="IPR027417">
    <property type="entry name" value="P-loop_NTPase"/>
</dbReference>
<evidence type="ECO:0000259" key="5">
    <source>
        <dbReference type="PROSITE" id="PS50893"/>
    </source>
</evidence>
<evidence type="ECO:0000313" key="6">
    <source>
        <dbReference type="EMBL" id="CAB4340995.1"/>
    </source>
</evidence>
<dbReference type="InterPro" id="IPR017871">
    <property type="entry name" value="ABC_transporter-like_CS"/>
</dbReference>
<dbReference type="GO" id="GO:0005524">
    <property type="term" value="F:ATP binding"/>
    <property type="evidence" value="ECO:0007669"/>
    <property type="project" value="UniProtKB-KW"/>
</dbReference>
<dbReference type="GO" id="GO:0016887">
    <property type="term" value="F:ATP hydrolysis activity"/>
    <property type="evidence" value="ECO:0007669"/>
    <property type="project" value="InterPro"/>
</dbReference>
<dbReference type="SUPFAM" id="SSF52540">
    <property type="entry name" value="P-loop containing nucleoside triphosphate hydrolases"/>
    <property type="match status" value="1"/>
</dbReference>
<keyword evidence="4" id="KW-0067">ATP-binding</keyword>
<dbReference type="PANTHER" id="PTHR43335">
    <property type="entry name" value="ABC TRANSPORTER, ATP-BINDING PROTEIN"/>
    <property type="match status" value="1"/>
</dbReference>
<evidence type="ECO:0000256" key="2">
    <source>
        <dbReference type="ARBA" id="ARBA00022448"/>
    </source>
</evidence>
<name>A0A6J5ZEH8_9ZZZZ</name>
<comment type="similarity">
    <text evidence="1">Belongs to the ABC transporter superfamily.</text>
</comment>